<accession>A0A841QA78</accession>
<evidence type="ECO:0000313" key="13">
    <source>
        <dbReference type="Proteomes" id="UP000581688"/>
    </source>
</evidence>
<dbReference type="NCBIfam" id="NF002300">
    <property type="entry name" value="PRK01222.1-7"/>
    <property type="match status" value="1"/>
</dbReference>
<evidence type="ECO:0000256" key="9">
    <source>
        <dbReference type="ARBA" id="ARBA00023235"/>
    </source>
</evidence>
<comment type="caution">
    <text evidence="12">The sequence shown here is derived from an EMBL/GenBank/DDBJ whole genome shotgun (WGS) entry which is preliminary data.</text>
</comment>
<dbReference type="GO" id="GO:0004640">
    <property type="term" value="F:phosphoribosylanthranilate isomerase activity"/>
    <property type="evidence" value="ECO:0007669"/>
    <property type="project" value="UniProtKB-UniRule"/>
</dbReference>
<dbReference type="EC" id="5.3.1.24" evidence="4 10"/>
<dbReference type="CDD" id="cd00405">
    <property type="entry name" value="PRAI"/>
    <property type="match status" value="1"/>
</dbReference>
<keyword evidence="9 10" id="KW-0413">Isomerase</keyword>
<dbReference type="Gene3D" id="3.20.20.70">
    <property type="entry name" value="Aldolase class I"/>
    <property type="match status" value="1"/>
</dbReference>
<comment type="similarity">
    <text evidence="3 10">Belongs to the TrpF family.</text>
</comment>
<protein>
    <recommendedName>
        <fullName evidence="5 10">N-(5'-phosphoribosyl)anthranilate isomerase</fullName>
        <shortName evidence="10">PRAI</shortName>
        <ecNumber evidence="4 10">5.3.1.24</ecNumber>
    </recommendedName>
</protein>
<dbReference type="Proteomes" id="UP000581688">
    <property type="component" value="Unassembled WGS sequence"/>
</dbReference>
<dbReference type="UniPathway" id="UPA00035">
    <property type="reaction ID" value="UER00042"/>
</dbReference>
<dbReference type="GO" id="GO:0000162">
    <property type="term" value="P:L-tryptophan biosynthetic process"/>
    <property type="evidence" value="ECO:0007669"/>
    <property type="project" value="UniProtKB-UniRule"/>
</dbReference>
<dbReference type="PANTHER" id="PTHR42894">
    <property type="entry name" value="N-(5'-PHOSPHORIBOSYL)ANTHRANILATE ISOMERASE"/>
    <property type="match status" value="1"/>
</dbReference>
<evidence type="ECO:0000256" key="8">
    <source>
        <dbReference type="ARBA" id="ARBA00023141"/>
    </source>
</evidence>
<dbReference type="FunFam" id="3.20.20.70:FF:000075">
    <property type="entry name" value="Tryptophan biosynthesis protein TRP1"/>
    <property type="match status" value="1"/>
</dbReference>
<evidence type="ECO:0000256" key="6">
    <source>
        <dbReference type="ARBA" id="ARBA00022605"/>
    </source>
</evidence>
<evidence type="ECO:0000256" key="4">
    <source>
        <dbReference type="ARBA" id="ARBA00012572"/>
    </source>
</evidence>
<dbReference type="SUPFAM" id="SSF51366">
    <property type="entry name" value="Ribulose-phoshate binding barrel"/>
    <property type="match status" value="1"/>
</dbReference>
<comment type="pathway">
    <text evidence="2 10">Amino-acid biosynthesis; L-tryptophan biosynthesis; L-tryptophan from chorismate: step 3/5.</text>
</comment>
<evidence type="ECO:0000259" key="11">
    <source>
        <dbReference type="Pfam" id="PF00697"/>
    </source>
</evidence>
<proteinExistence type="inferred from homology"/>
<feature type="domain" description="N-(5'phosphoribosyl) anthranilate isomerase (PRAI)" evidence="11">
    <location>
        <begin position="3"/>
        <end position="196"/>
    </location>
</feature>
<evidence type="ECO:0000256" key="1">
    <source>
        <dbReference type="ARBA" id="ARBA00001164"/>
    </source>
</evidence>
<evidence type="ECO:0000256" key="2">
    <source>
        <dbReference type="ARBA" id="ARBA00004664"/>
    </source>
</evidence>
<dbReference type="InterPro" id="IPR044643">
    <property type="entry name" value="TrpF_fam"/>
</dbReference>
<evidence type="ECO:0000256" key="3">
    <source>
        <dbReference type="ARBA" id="ARBA00007571"/>
    </source>
</evidence>
<dbReference type="InterPro" id="IPR001240">
    <property type="entry name" value="PRAI_dom"/>
</dbReference>
<keyword evidence="13" id="KW-1185">Reference proteome</keyword>
<dbReference type="HAMAP" id="MF_00135">
    <property type="entry name" value="PRAI"/>
    <property type="match status" value="1"/>
</dbReference>
<dbReference type="NCBIfam" id="NF002298">
    <property type="entry name" value="PRK01222.1-4"/>
    <property type="match status" value="1"/>
</dbReference>
<dbReference type="EMBL" id="JACHGH010000015">
    <property type="protein sequence ID" value="MBB6455122.1"/>
    <property type="molecule type" value="Genomic_DNA"/>
</dbReference>
<organism evidence="12 13">
    <name type="scientific">Salirhabdus euzebyi</name>
    <dbReference type="NCBI Taxonomy" id="394506"/>
    <lineage>
        <taxon>Bacteria</taxon>
        <taxon>Bacillati</taxon>
        <taxon>Bacillota</taxon>
        <taxon>Bacilli</taxon>
        <taxon>Bacillales</taxon>
        <taxon>Bacillaceae</taxon>
        <taxon>Salirhabdus</taxon>
    </lineage>
</organism>
<dbReference type="AlphaFoldDB" id="A0A841QA78"/>
<reference evidence="12 13" key="1">
    <citation type="submission" date="2020-08" db="EMBL/GenBank/DDBJ databases">
        <title>Genomic Encyclopedia of Type Strains, Phase IV (KMG-IV): sequencing the most valuable type-strain genomes for metagenomic binning, comparative biology and taxonomic classification.</title>
        <authorList>
            <person name="Goeker M."/>
        </authorList>
    </citation>
    <scope>NUCLEOTIDE SEQUENCE [LARGE SCALE GENOMIC DNA]</scope>
    <source>
        <strain evidence="12 13">DSM 19612</strain>
    </source>
</reference>
<name>A0A841QA78_9BACI</name>
<sequence length="206" mass="22795">MKVKICGIQDEETAKVVVESGAEFIGFVFAKSKRKVSIEQAKAIATTIPTTVKKVAVCVNPTMEEIETIMNEVGVDYIQLHGDETPAFCRQIPIPVIKAFPIKEQQDIQKVAEYEADYFLFDSPGGKYRGGSGMTFDWEMLRDVNIPREKVIVAGGLHPSNVKAAIQEVNPAIVDVSSGVETDGKKDAKKIKQFIESAKQFTQKER</sequence>
<evidence type="ECO:0000313" key="12">
    <source>
        <dbReference type="EMBL" id="MBB6455122.1"/>
    </source>
</evidence>
<dbReference type="RefSeq" id="WP_174497594.1">
    <property type="nucleotide sequence ID" value="NZ_CADDWK010000016.1"/>
</dbReference>
<dbReference type="InterPro" id="IPR013785">
    <property type="entry name" value="Aldolase_TIM"/>
</dbReference>
<evidence type="ECO:0000256" key="7">
    <source>
        <dbReference type="ARBA" id="ARBA00022822"/>
    </source>
</evidence>
<evidence type="ECO:0000256" key="5">
    <source>
        <dbReference type="ARBA" id="ARBA00022272"/>
    </source>
</evidence>
<keyword evidence="7 10" id="KW-0822">Tryptophan biosynthesis</keyword>
<gene>
    <name evidence="10" type="primary">trpF</name>
    <name evidence="12" type="ORF">HNQ94_003617</name>
</gene>
<keyword evidence="6 10" id="KW-0028">Amino-acid biosynthesis</keyword>
<keyword evidence="8 10" id="KW-0057">Aromatic amino acid biosynthesis</keyword>
<dbReference type="PANTHER" id="PTHR42894:SF1">
    <property type="entry name" value="N-(5'-PHOSPHORIBOSYL)ANTHRANILATE ISOMERASE"/>
    <property type="match status" value="1"/>
</dbReference>
<comment type="catalytic activity">
    <reaction evidence="1 10">
        <text>N-(5-phospho-beta-D-ribosyl)anthranilate = 1-(2-carboxyphenylamino)-1-deoxy-D-ribulose 5-phosphate</text>
        <dbReference type="Rhea" id="RHEA:21540"/>
        <dbReference type="ChEBI" id="CHEBI:18277"/>
        <dbReference type="ChEBI" id="CHEBI:58613"/>
        <dbReference type="EC" id="5.3.1.24"/>
    </reaction>
</comment>
<dbReference type="InterPro" id="IPR011060">
    <property type="entry name" value="RibuloseP-bd_barrel"/>
</dbReference>
<dbReference type="Pfam" id="PF00697">
    <property type="entry name" value="PRAI"/>
    <property type="match status" value="1"/>
</dbReference>
<evidence type="ECO:0000256" key="10">
    <source>
        <dbReference type="HAMAP-Rule" id="MF_00135"/>
    </source>
</evidence>